<keyword evidence="4 6" id="KW-1133">Transmembrane helix</keyword>
<keyword evidence="2" id="KW-1003">Cell membrane</keyword>
<dbReference type="Proteomes" id="UP000723714">
    <property type="component" value="Unassembled WGS sequence"/>
</dbReference>
<protein>
    <submittedName>
        <fullName evidence="8">PLD nuclease N-terminal domain-containing protein</fullName>
    </submittedName>
</protein>
<dbReference type="EMBL" id="JABACJ020000004">
    <property type="protein sequence ID" value="MBU3875343.1"/>
    <property type="molecule type" value="Genomic_DNA"/>
</dbReference>
<gene>
    <name evidence="8" type="ORF">HGO97_005900</name>
</gene>
<dbReference type="RefSeq" id="WP_216240276.1">
    <property type="nucleotide sequence ID" value="NZ_JABACJ020000004.1"/>
</dbReference>
<name>A0ABS6D186_9FIRM</name>
<reference evidence="8 9" key="1">
    <citation type="submission" date="2021-06" db="EMBL/GenBank/DDBJ databases">
        <title>Faecalicatena sp. nov. isolated from porcine feces.</title>
        <authorList>
            <person name="Oh B.S."/>
            <person name="Lee J.H."/>
        </authorList>
    </citation>
    <scope>NUCLEOTIDE SEQUENCE [LARGE SCALE GENOMIC DNA]</scope>
    <source>
        <strain evidence="8 9">AGMB00832</strain>
    </source>
</reference>
<evidence type="ECO:0000259" key="7">
    <source>
        <dbReference type="Pfam" id="PF13396"/>
    </source>
</evidence>
<proteinExistence type="predicted"/>
<comment type="subcellular location">
    <subcellularLocation>
        <location evidence="1">Cell membrane</location>
        <topology evidence="1">Multi-pass membrane protein</topology>
    </subcellularLocation>
</comment>
<evidence type="ECO:0000256" key="5">
    <source>
        <dbReference type="ARBA" id="ARBA00023136"/>
    </source>
</evidence>
<evidence type="ECO:0000256" key="3">
    <source>
        <dbReference type="ARBA" id="ARBA00022692"/>
    </source>
</evidence>
<evidence type="ECO:0000313" key="8">
    <source>
        <dbReference type="EMBL" id="MBU3875343.1"/>
    </source>
</evidence>
<feature type="domain" description="Cardiolipin synthase N-terminal" evidence="7">
    <location>
        <begin position="23"/>
        <end position="66"/>
    </location>
</feature>
<feature type="transmembrane region" description="Helical" evidence="6">
    <location>
        <begin position="13"/>
        <end position="33"/>
    </location>
</feature>
<evidence type="ECO:0000256" key="6">
    <source>
        <dbReference type="SAM" id="Phobius"/>
    </source>
</evidence>
<keyword evidence="3 6" id="KW-0812">Transmembrane</keyword>
<feature type="transmembrane region" description="Helical" evidence="6">
    <location>
        <begin position="45"/>
        <end position="64"/>
    </location>
</feature>
<dbReference type="InterPro" id="IPR027379">
    <property type="entry name" value="CLS_N"/>
</dbReference>
<organism evidence="8 9">
    <name type="scientific">Faecalicatena faecalis</name>
    <dbReference type="NCBI Taxonomy" id="2726362"/>
    <lineage>
        <taxon>Bacteria</taxon>
        <taxon>Bacillati</taxon>
        <taxon>Bacillota</taxon>
        <taxon>Clostridia</taxon>
        <taxon>Lachnospirales</taxon>
        <taxon>Lachnospiraceae</taxon>
        <taxon>Faecalicatena</taxon>
    </lineage>
</organism>
<keyword evidence="9" id="KW-1185">Reference proteome</keyword>
<evidence type="ECO:0000256" key="4">
    <source>
        <dbReference type="ARBA" id="ARBA00022989"/>
    </source>
</evidence>
<accession>A0ABS6D186</accession>
<evidence type="ECO:0000313" key="9">
    <source>
        <dbReference type="Proteomes" id="UP000723714"/>
    </source>
</evidence>
<comment type="caution">
    <text evidence="8">The sequence shown here is derived from an EMBL/GenBank/DDBJ whole genome shotgun (WGS) entry which is preliminary data.</text>
</comment>
<evidence type="ECO:0000256" key="1">
    <source>
        <dbReference type="ARBA" id="ARBA00004651"/>
    </source>
</evidence>
<sequence>MHNVDLFLKYLPVFIPVLIIELVLMLTALIHVLRHPNYRFGNKVVWILVVVFIQIIGPVVYFVFGRGEEE</sequence>
<dbReference type="Pfam" id="PF13396">
    <property type="entry name" value="PLDc_N"/>
    <property type="match status" value="1"/>
</dbReference>
<keyword evidence="5 6" id="KW-0472">Membrane</keyword>
<evidence type="ECO:0000256" key="2">
    <source>
        <dbReference type="ARBA" id="ARBA00022475"/>
    </source>
</evidence>